<organism evidence="1 2">
    <name type="scientific">Mesorhizobium metallidurans STM 2683</name>
    <dbReference type="NCBI Taxonomy" id="1297569"/>
    <lineage>
        <taxon>Bacteria</taxon>
        <taxon>Pseudomonadati</taxon>
        <taxon>Pseudomonadota</taxon>
        <taxon>Alphaproteobacteria</taxon>
        <taxon>Hyphomicrobiales</taxon>
        <taxon>Phyllobacteriaceae</taxon>
        <taxon>Mesorhizobium</taxon>
    </lineage>
</organism>
<reference evidence="1 2" key="1">
    <citation type="submission" date="2013-02" db="EMBL/GenBank/DDBJ databases">
        <authorList>
            <person name="Genoscope - CEA"/>
        </authorList>
    </citation>
    <scope>NUCLEOTIDE SEQUENCE [LARGE SCALE GENOMIC DNA]</scope>
    <source>
        <strain evidence="1 2">STM 2683</strain>
    </source>
</reference>
<accession>M5EF36</accession>
<dbReference type="STRING" id="1297569.MESS2_10033"/>
<dbReference type="EMBL" id="CAUM01000001">
    <property type="protein sequence ID" value="CCV02937.1"/>
    <property type="molecule type" value="Genomic_DNA"/>
</dbReference>
<proteinExistence type="predicted"/>
<name>M5EF36_9HYPH</name>
<evidence type="ECO:0000313" key="2">
    <source>
        <dbReference type="Proteomes" id="UP000012062"/>
    </source>
</evidence>
<gene>
    <name evidence="1" type="ORF">MESS2_10033</name>
</gene>
<comment type="caution">
    <text evidence="1">The sequence shown here is derived from an EMBL/GenBank/DDBJ whole genome shotgun (WGS) entry which is preliminary data.</text>
</comment>
<keyword evidence="2" id="KW-1185">Reference proteome</keyword>
<dbReference type="AlphaFoldDB" id="M5EF36"/>
<protein>
    <submittedName>
        <fullName evidence="1">Uncharacterized protein</fullName>
    </submittedName>
</protein>
<dbReference type="Proteomes" id="UP000012062">
    <property type="component" value="Unassembled WGS sequence"/>
</dbReference>
<sequence length="77" mass="8022">MHHNALVIVACRSAAADGSALQAVTIEHGMHRALRGYADIAGEPPDQELPNLPGAQCGLSFLVATIVSSIWSGSWLA</sequence>
<evidence type="ECO:0000313" key="1">
    <source>
        <dbReference type="EMBL" id="CCV02937.1"/>
    </source>
</evidence>